<feature type="region of interest" description="Disordered" evidence="1">
    <location>
        <begin position="1"/>
        <end position="107"/>
    </location>
</feature>
<feature type="compositionally biased region" description="Low complexity" evidence="1">
    <location>
        <begin position="44"/>
        <end position="56"/>
    </location>
</feature>
<dbReference type="AlphaFoldDB" id="A0A840QG17"/>
<keyword evidence="3" id="KW-1185">Reference proteome</keyword>
<feature type="compositionally biased region" description="Polar residues" evidence="1">
    <location>
        <begin position="1"/>
        <end position="17"/>
    </location>
</feature>
<accession>A0A840QG17</accession>
<dbReference type="EMBL" id="JACHIW010000001">
    <property type="protein sequence ID" value="MBB5157435.1"/>
    <property type="molecule type" value="Genomic_DNA"/>
</dbReference>
<feature type="compositionally biased region" description="Polar residues" evidence="1">
    <location>
        <begin position="68"/>
        <end position="92"/>
    </location>
</feature>
<reference evidence="2 3" key="1">
    <citation type="submission" date="2020-08" db="EMBL/GenBank/DDBJ databases">
        <title>Sequencing the genomes of 1000 actinobacteria strains.</title>
        <authorList>
            <person name="Klenk H.-P."/>
        </authorList>
    </citation>
    <scope>NUCLEOTIDE SEQUENCE [LARGE SCALE GENOMIC DNA]</scope>
    <source>
        <strain evidence="2 3">DSM 45584</strain>
    </source>
</reference>
<proteinExistence type="predicted"/>
<name>A0A840QG17_9PSEU</name>
<dbReference type="RefSeq" id="WP_184728364.1">
    <property type="nucleotide sequence ID" value="NZ_JACHIW010000001.1"/>
</dbReference>
<sequence>MNQTVLSTIEQPNSAGVSAQHRHQQYPPDIVDAPQQTILVQQHSSPRNSSPSRSSPEPAPNPGHSAHDATNSTRPSSDNSTSNLPRTVQPRNGAQCPSMPNLRTRSP</sequence>
<evidence type="ECO:0000313" key="2">
    <source>
        <dbReference type="EMBL" id="MBB5157435.1"/>
    </source>
</evidence>
<dbReference type="Proteomes" id="UP000584374">
    <property type="component" value="Unassembled WGS sequence"/>
</dbReference>
<feature type="compositionally biased region" description="Polar residues" evidence="1">
    <location>
        <begin position="34"/>
        <end position="43"/>
    </location>
</feature>
<evidence type="ECO:0000313" key="3">
    <source>
        <dbReference type="Proteomes" id="UP000584374"/>
    </source>
</evidence>
<comment type="caution">
    <text evidence="2">The sequence shown here is derived from an EMBL/GenBank/DDBJ whole genome shotgun (WGS) entry which is preliminary data.</text>
</comment>
<gene>
    <name evidence="2" type="ORF">BJ970_004969</name>
</gene>
<organism evidence="2 3">
    <name type="scientific">Saccharopolyspora phatthalungensis</name>
    <dbReference type="NCBI Taxonomy" id="664693"/>
    <lineage>
        <taxon>Bacteria</taxon>
        <taxon>Bacillati</taxon>
        <taxon>Actinomycetota</taxon>
        <taxon>Actinomycetes</taxon>
        <taxon>Pseudonocardiales</taxon>
        <taxon>Pseudonocardiaceae</taxon>
        <taxon>Saccharopolyspora</taxon>
    </lineage>
</organism>
<evidence type="ECO:0000256" key="1">
    <source>
        <dbReference type="SAM" id="MobiDB-lite"/>
    </source>
</evidence>
<protein>
    <submittedName>
        <fullName evidence="2">Uncharacterized protein</fullName>
    </submittedName>
</protein>